<dbReference type="KEGG" id="adu:107491003"/>
<evidence type="ECO:0000313" key="1">
    <source>
        <dbReference type="Proteomes" id="UP000515211"/>
    </source>
</evidence>
<reference evidence="2" key="2">
    <citation type="submission" date="2025-08" db="UniProtKB">
        <authorList>
            <consortium name="RefSeq"/>
        </authorList>
    </citation>
    <scope>IDENTIFICATION</scope>
    <source>
        <tissue evidence="2">Whole plant</tissue>
    </source>
</reference>
<organism evidence="1 2">
    <name type="scientific">Arachis duranensis</name>
    <name type="common">Wild peanut</name>
    <dbReference type="NCBI Taxonomy" id="130453"/>
    <lineage>
        <taxon>Eukaryota</taxon>
        <taxon>Viridiplantae</taxon>
        <taxon>Streptophyta</taxon>
        <taxon>Embryophyta</taxon>
        <taxon>Tracheophyta</taxon>
        <taxon>Spermatophyta</taxon>
        <taxon>Magnoliopsida</taxon>
        <taxon>eudicotyledons</taxon>
        <taxon>Gunneridae</taxon>
        <taxon>Pentapetalae</taxon>
        <taxon>rosids</taxon>
        <taxon>fabids</taxon>
        <taxon>Fabales</taxon>
        <taxon>Fabaceae</taxon>
        <taxon>Papilionoideae</taxon>
        <taxon>50 kb inversion clade</taxon>
        <taxon>dalbergioids sensu lato</taxon>
        <taxon>Dalbergieae</taxon>
        <taxon>Pterocarpus clade</taxon>
        <taxon>Arachis</taxon>
    </lineage>
</organism>
<sequence length="107" mass="12421">MESPTYWTQEKHMQFLNTIEASFVRTMLQNSIHRRRFLRLDRHLPDAFDSTLNHRHRNRSCATKQNARSVGLAIIRRTKRSSLSFNSLEDQVVPQVGNEGEAALVIS</sequence>
<accession>A0A6P4DF29</accession>
<evidence type="ECO:0000313" key="2">
    <source>
        <dbReference type="RefSeq" id="XP_015967276.1"/>
    </source>
</evidence>
<dbReference type="OrthoDB" id="751338at2759"/>
<dbReference type="RefSeq" id="XP_015967276.1">
    <property type="nucleotide sequence ID" value="XM_016111790.3"/>
</dbReference>
<keyword evidence="1" id="KW-1185">Reference proteome</keyword>
<dbReference type="Proteomes" id="UP000515211">
    <property type="component" value="Chromosome 5"/>
</dbReference>
<dbReference type="GeneID" id="107491003"/>
<proteinExistence type="predicted"/>
<protein>
    <submittedName>
        <fullName evidence="2">Uncharacterized protein LOC107491003</fullName>
    </submittedName>
</protein>
<dbReference type="AlphaFoldDB" id="A0A6P4DF29"/>
<gene>
    <name evidence="2" type="primary">LOC107491003</name>
</gene>
<reference evidence="1" key="1">
    <citation type="journal article" date="2016" name="Nat. Genet.">
        <title>The genome sequences of Arachis duranensis and Arachis ipaensis, the diploid ancestors of cultivated peanut.</title>
        <authorList>
            <person name="Bertioli D.J."/>
            <person name="Cannon S.B."/>
            <person name="Froenicke L."/>
            <person name="Huang G."/>
            <person name="Farmer A.D."/>
            <person name="Cannon E.K."/>
            <person name="Liu X."/>
            <person name="Gao D."/>
            <person name="Clevenger J."/>
            <person name="Dash S."/>
            <person name="Ren L."/>
            <person name="Moretzsohn M.C."/>
            <person name="Shirasawa K."/>
            <person name="Huang W."/>
            <person name="Vidigal B."/>
            <person name="Abernathy B."/>
            <person name="Chu Y."/>
            <person name="Niederhuth C.E."/>
            <person name="Umale P."/>
            <person name="Araujo A.C."/>
            <person name="Kozik A."/>
            <person name="Kim K.D."/>
            <person name="Burow M.D."/>
            <person name="Varshney R.K."/>
            <person name="Wang X."/>
            <person name="Zhang X."/>
            <person name="Barkley N."/>
            <person name="Guimaraes P.M."/>
            <person name="Isobe S."/>
            <person name="Guo B."/>
            <person name="Liao B."/>
            <person name="Stalker H.T."/>
            <person name="Schmitz R.J."/>
            <person name="Scheffler B.E."/>
            <person name="Leal-Bertioli S.C."/>
            <person name="Xun X."/>
            <person name="Jackson S.A."/>
            <person name="Michelmore R."/>
            <person name="Ozias-Akins P."/>
        </authorList>
    </citation>
    <scope>NUCLEOTIDE SEQUENCE [LARGE SCALE GENOMIC DNA]</scope>
    <source>
        <strain evidence="1">cv. V14167</strain>
    </source>
</reference>
<name>A0A6P4DF29_ARADU</name>